<dbReference type="Proteomes" id="UP000887116">
    <property type="component" value="Unassembled WGS sequence"/>
</dbReference>
<evidence type="ECO:0000313" key="3">
    <source>
        <dbReference type="Proteomes" id="UP000887116"/>
    </source>
</evidence>
<protein>
    <submittedName>
        <fullName evidence="2">Uncharacterized protein</fullName>
    </submittedName>
</protein>
<sequence length="148" mass="17084">MSEDLSKLEKKHTAVRSMLMISKIAGTINDVNEPVDQFKAFLEQLNGKEKLWNLTTLKRDGGFDIGALLRFLNLEIRSRELSFQINNRKPCRHFPAPQERAKNKNSFFPGHGKKLPLSRTQNNSLPPRRGEQRPEAENIYTVTKSHER</sequence>
<comment type="caution">
    <text evidence="2">The sequence shown here is derived from an EMBL/GenBank/DDBJ whole genome shotgun (WGS) entry which is preliminary data.</text>
</comment>
<keyword evidence="3" id="KW-1185">Reference proteome</keyword>
<name>A0A8X6FR61_TRICU</name>
<evidence type="ECO:0000256" key="1">
    <source>
        <dbReference type="SAM" id="MobiDB-lite"/>
    </source>
</evidence>
<accession>A0A8X6FR61</accession>
<evidence type="ECO:0000313" key="2">
    <source>
        <dbReference type="EMBL" id="GFQ85439.1"/>
    </source>
</evidence>
<reference evidence="2" key="1">
    <citation type="submission" date="2020-07" db="EMBL/GenBank/DDBJ databases">
        <title>Multicomponent nature underlies the extraordinary mechanical properties of spider dragline silk.</title>
        <authorList>
            <person name="Kono N."/>
            <person name="Nakamura H."/>
            <person name="Mori M."/>
            <person name="Yoshida Y."/>
            <person name="Ohtoshi R."/>
            <person name="Malay A.D."/>
            <person name="Moran D.A.P."/>
            <person name="Tomita M."/>
            <person name="Numata K."/>
            <person name="Arakawa K."/>
        </authorList>
    </citation>
    <scope>NUCLEOTIDE SEQUENCE</scope>
</reference>
<feature type="region of interest" description="Disordered" evidence="1">
    <location>
        <begin position="92"/>
        <end position="148"/>
    </location>
</feature>
<proteinExistence type="predicted"/>
<dbReference type="EMBL" id="BMAO01022909">
    <property type="protein sequence ID" value="GFQ85439.1"/>
    <property type="molecule type" value="Genomic_DNA"/>
</dbReference>
<organism evidence="2 3">
    <name type="scientific">Trichonephila clavata</name>
    <name type="common">Joro spider</name>
    <name type="synonym">Nephila clavata</name>
    <dbReference type="NCBI Taxonomy" id="2740835"/>
    <lineage>
        <taxon>Eukaryota</taxon>
        <taxon>Metazoa</taxon>
        <taxon>Ecdysozoa</taxon>
        <taxon>Arthropoda</taxon>
        <taxon>Chelicerata</taxon>
        <taxon>Arachnida</taxon>
        <taxon>Araneae</taxon>
        <taxon>Araneomorphae</taxon>
        <taxon>Entelegynae</taxon>
        <taxon>Araneoidea</taxon>
        <taxon>Nephilidae</taxon>
        <taxon>Trichonephila</taxon>
    </lineage>
</organism>
<dbReference type="OrthoDB" id="10529397at2759"/>
<gene>
    <name evidence="2" type="ORF">TNCT_613481</name>
</gene>
<dbReference type="AlphaFoldDB" id="A0A8X6FR61"/>